<evidence type="ECO:0000313" key="1">
    <source>
        <dbReference type="EMBL" id="OJT08405.1"/>
    </source>
</evidence>
<protein>
    <submittedName>
        <fullName evidence="1">Uncharacterized protein</fullName>
    </submittedName>
</protein>
<dbReference type="Proteomes" id="UP000184267">
    <property type="component" value="Unassembled WGS sequence"/>
</dbReference>
<accession>A0A1M2VLD1</accession>
<keyword evidence="2" id="KW-1185">Reference proteome</keyword>
<gene>
    <name evidence="1" type="ORF">TRAPUB_693</name>
</gene>
<dbReference type="OrthoDB" id="3181259at2759"/>
<evidence type="ECO:0000313" key="2">
    <source>
        <dbReference type="Proteomes" id="UP000184267"/>
    </source>
</evidence>
<dbReference type="AlphaFoldDB" id="A0A1M2VLD1"/>
<name>A0A1M2VLD1_TRAPU</name>
<sequence>MRVVQQNATELGPALEDLYIRLDSVDPDTDDPCNILAQPCPRLTYVVLEHIPLECVSAPMPALRQLSLILERSGYSSTRIEYPFKRFMSMIVASPIRWLTMRLAAFSLDSTDDLFQATPVLIELPELRGLEFDLVDATSINLFLQSTSLPSLSYVSANSAEDMQWLTHIALSPGRFPSLRLLDLRNFNFNGVGLAPFVRALHHLPHLTGLGLASPASGVVGSRLFEVLAAGPDTMGGWLLPRLEALCFQSCADISGHEILRVVDARRGAAAADMAKISYLRLIQCYSVDPEALERLKALVVAVRSI</sequence>
<dbReference type="STRING" id="154538.A0A1M2VLD1"/>
<comment type="caution">
    <text evidence="1">The sequence shown here is derived from an EMBL/GenBank/DDBJ whole genome shotgun (WGS) entry which is preliminary data.</text>
</comment>
<dbReference type="EMBL" id="MNAD01001043">
    <property type="protein sequence ID" value="OJT08405.1"/>
    <property type="molecule type" value="Genomic_DNA"/>
</dbReference>
<reference evidence="1 2" key="1">
    <citation type="submission" date="2016-10" db="EMBL/GenBank/DDBJ databases">
        <title>Genome sequence of the basidiomycete white-rot fungus Trametes pubescens.</title>
        <authorList>
            <person name="Makela M.R."/>
            <person name="Granchi Z."/>
            <person name="Peng M."/>
            <person name="De Vries R.P."/>
            <person name="Grigoriev I."/>
            <person name="Riley R."/>
            <person name="Hilden K."/>
        </authorList>
    </citation>
    <scope>NUCLEOTIDE SEQUENCE [LARGE SCALE GENOMIC DNA]</scope>
    <source>
        <strain evidence="1 2">FBCC735</strain>
    </source>
</reference>
<proteinExistence type="predicted"/>
<dbReference type="InterPro" id="IPR032675">
    <property type="entry name" value="LRR_dom_sf"/>
</dbReference>
<dbReference type="Gene3D" id="3.80.10.10">
    <property type="entry name" value="Ribonuclease Inhibitor"/>
    <property type="match status" value="1"/>
</dbReference>
<organism evidence="1 2">
    <name type="scientific">Trametes pubescens</name>
    <name type="common">White-rot fungus</name>
    <dbReference type="NCBI Taxonomy" id="154538"/>
    <lineage>
        <taxon>Eukaryota</taxon>
        <taxon>Fungi</taxon>
        <taxon>Dikarya</taxon>
        <taxon>Basidiomycota</taxon>
        <taxon>Agaricomycotina</taxon>
        <taxon>Agaricomycetes</taxon>
        <taxon>Polyporales</taxon>
        <taxon>Polyporaceae</taxon>
        <taxon>Trametes</taxon>
    </lineage>
</organism>
<dbReference type="SUPFAM" id="SSF52047">
    <property type="entry name" value="RNI-like"/>
    <property type="match status" value="1"/>
</dbReference>